<sequence length="303" mass="33180">MSRPFTPSTTSSAPTGRTRLWTFQRLASLQYLYDVGRTEHDLSNDEVATIWNRLHDVTAERSGPVEWKTLRSQMTDRERVDRKMPQAWQEVLGTAPGTPQEKARLAAEKQEQTQRVIEAIRQFKREKNGGAEEEEDGHEQDEDVAMDDASDSDTSLVIVVATASRPRPRVVARDDPDDQEGDTIVVAVRRPTAKATRQPEVGIADEQADQTASGVEQASMATRPQQLTEANIDAIADGPTNDIRPDASSLGDPFGLLDNVSVSANEGLVPPGAESEHGEYLRRAAGFYGPAEEDTDMPDAGGQ</sequence>
<keyword evidence="3" id="KW-1185">Reference proteome</keyword>
<dbReference type="Proteomes" id="UP001138500">
    <property type="component" value="Unassembled WGS sequence"/>
</dbReference>
<feature type="compositionally biased region" description="Acidic residues" evidence="1">
    <location>
        <begin position="131"/>
        <end position="151"/>
    </location>
</feature>
<feature type="region of interest" description="Disordered" evidence="1">
    <location>
        <begin position="187"/>
        <end position="226"/>
    </location>
</feature>
<organism evidence="2 3">
    <name type="scientific">Teratosphaeria destructans</name>
    <dbReference type="NCBI Taxonomy" id="418781"/>
    <lineage>
        <taxon>Eukaryota</taxon>
        <taxon>Fungi</taxon>
        <taxon>Dikarya</taxon>
        <taxon>Ascomycota</taxon>
        <taxon>Pezizomycotina</taxon>
        <taxon>Dothideomycetes</taxon>
        <taxon>Dothideomycetidae</taxon>
        <taxon>Mycosphaerellales</taxon>
        <taxon>Teratosphaeriaceae</taxon>
        <taxon>Teratosphaeria</taxon>
    </lineage>
</organism>
<comment type="caution">
    <text evidence="2">The sequence shown here is derived from an EMBL/GenBank/DDBJ whole genome shotgun (WGS) entry which is preliminary data.</text>
</comment>
<proteinExistence type="predicted"/>
<feature type="compositionally biased region" description="Polar residues" evidence="1">
    <location>
        <begin position="209"/>
        <end position="226"/>
    </location>
</feature>
<dbReference type="AlphaFoldDB" id="A0A9W7T0I1"/>
<reference evidence="2 3" key="1">
    <citation type="journal article" date="2018" name="IMA Fungus">
        <title>IMA Genome-F 10: Nine draft genome sequences of Claviceps purpurea s.lat., including C. arundinis, C. humidiphila, and C. cf. spartinae, pseudomolecules for the pitch canker pathogen Fusarium circinatum, draft genome of Davidsoniella eucalypti, Grosmannia galeiformis, Quambalaria eucalypti, and Teratosphaeria destructans.</title>
        <authorList>
            <person name="Wingfield B.D."/>
            <person name="Liu M."/>
            <person name="Nguyen H.D."/>
            <person name="Lane F.A."/>
            <person name="Morgan S.W."/>
            <person name="De Vos L."/>
            <person name="Wilken P.M."/>
            <person name="Duong T.A."/>
            <person name="Aylward J."/>
            <person name="Coetzee M.P."/>
            <person name="Dadej K."/>
            <person name="De Beer Z.W."/>
            <person name="Findlay W."/>
            <person name="Havenga M."/>
            <person name="Kolarik M."/>
            <person name="Menzies J.G."/>
            <person name="Naidoo K."/>
            <person name="Pochopski O."/>
            <person name="Shoukouhi P."/>
            <person name="Santana Q.C."/>
            <person name="Seifert K.A."/>
            <person name="Soal N."/>
            <person name="Steenkamp E.T."/>
            <person name="Tatham C.T."/>
            <person name="van der Nest M.A."/>
            <person name="Wingfield M.J."/>
        </authorList>
    </citation>
    <scope>NUCLEOTIDE SEQUENCE [LARGE SCALE GENOMIC DNA]</scope>
    <source>
        <strain evidence="2">CMW44962</strain>
    </source>
</reference>
<protein>
    <submittedName>
        <fullName evidence="2">Uncharacterized protein</fullName>
    </submittedName>
</protein>
<accession>A0A9W7T0I1</accession>
<name>A0A9W7T0I1_9PEZI</name>
<evidence type="ECO:0000313" key="2">
    <source>
        <dbReference type="EMBL" id="KAH9844764.1"/>
    </source>
</evidence>
<reference evidence="2 3" key="2">
    <citation type="journal article" date="2021" name="Curr. Genet.">
        <title>Genetic response to nitrogen starvation in the aggressive Eucalyptus foliar pathogen Teratosphaeria destructans.</title>
        <authorList>
            <person name="Havenga M."/>
            <person name="Wingfield B.D."/>
            <person name="Wingfield M.J."/>
            <person name="Dreyer L.L."/>
            <person name="Roets F."/>
            <person name="Aylward J."/>
        </authorList>
    </citation>
    <scope>NUCLEOTIDE SEQUENCE [LARGE SCALE GENOMIC DNA]</scope>
    <source>
        <strain evidence="2">CMW44962</strain>
    </source>
</reference>
<gene>
    <name evidence="2" type="ORF">Tdes44962_MAKER07109</name>
</gene>
<feature type="region of interest" description="Disordered" evidence="1">
    <location>
        <begin position="267"/>
        <end position="303"/>
    </location>
</feature>
<dbReference type="OrthoDB" id="10481315at2759"/>
<evidence type="ECO:0000256" key="1">
    <source>
        <dbReference type="SAM" id="MobiDB-lite"/>
    </source>
</evidence>
<evidence type="ECO:0000313" key="3">
    <source>
        <dbReference type="Proteomes" id="UP001138500"/>
    </source>
</evidence>
<feature type="region of interest" description="Disordered" evidence="1">
    <location>
        <begin position="124"/>
        <end position="153"/>
    </location>
</feature>
<dbReference type="EMBL" id="RIBY02000225">
    <property type="protein sequence ID" value="KAH9844764.1"/>
    <property type="molecule type" value="Genomic_DNA"/>
</dbReference>